<sequence length="140" mass="15520">MDGIMLNRITLLRGATALLYLGPLIAGLSTAGWALVPVFSLLFILWLIFLRPESWPGNSPDWRRGRTWLPIASRGVVQILLVTIFFGIGRGIGGVLDFSLEIPFWLPVVLSSSAILLGRAIWNPEEFPQGEPLEAPQEQR</sequence>
<feature type="transmembrane region" description="Helical" evidence="1">
    <location>
        <begin position="104"/>
        <end position="122"/>
    </location>
</feature>
<keyword evidence="1" id="KW-0472">Membrane</keyword>
<accession>A0A2W5U0F3</accession>
<evidence type="ECO:0000256" key="1">
    <source>
        <dbReference type="SAM" id="Phobius"/>
    </source>
</evidence>
<gene>
    <name evidence="2" type="ORF">DI533_13605</name>
</gene>
<name>A0A2W5U0F3_CERSP</name>
<dbReference type="EMBL" id="QFQS01000003">
    <property type="protein sequence ID" value="PZQ96633.1"/>
    <property type="molecule type" value="Genomic_DNA"/>
</dbReference>
<feature type="transmembrane region" description="Helical" evidence="1">
    <location>
        <begin position="71"/>
        <end position="92"/>
    </location>
</feature>
<protein>
    <submittedName>
        <fullName evidence="2">Uncharacterized protein</fullName>
    </submittedName>
</protein>
<feature type="transmembrane region" description="Helical" evidence="1">
    <location>
        <begin position="20"/>
        <end position="50"/>
    </location>
</feature>
<evidence type="ECO:0000313" key="3">
    <source>
        <dbReference type="Proteomes" id="UP000248975"/>
    </source>
</evidence>
<comment type="caution">
    <text evidence="2">The sequence shown here is derived from an EMBL/GenBank/DDBJ whole genome shotgun (WGS) entry which is preliminary data.</text>
</comment>
<reference evidence="2 3" key="1">
    <citation type="submission" date="2017-08" db="EMBL/GenBank/DDBJ databases">
        <title>Infants hospitalized years apart are colonized by the same room-sourced microbial strains.</title>
        <authorList>
            <person name="Brooks B."/>
            <person name="Olm M.R."/>
            <person name="Firek B.A."/>
            <person name="Baker R."/>
            <person name="Thomas B.C."/>
            <person name="Morowitz M.J."/>
            <person name="Banfield J.F."/>
        </authorList>
    </citation>
    <scope>NUCLEOTIDE SEQUENCE [LARGE SCALE GENOMIC DNA]</scope>
    <source>
        <strain evidence="2">S2_003_000_R2_11</strain>
    </source>
</reference>
<dbReference type="Proteomes" id="UP000248975">
    <property type="component" value="Unassembled WGS sequence"/>
</dbReference>
<keyword evidence="1" id="KW-0812">Transmembrane</keyword>
<organism evidence="2 3">
    <name type="scientific">Cereibacter sphaeroides</name>
    <name type="common">Rhodobacter sphaeroides</name>
    <dbReference type="NCBI Taxonomy" id="1063"/>
    <lineage>
        <taxon>Bacteria</taxon>
        <taxon>Pseudomonadati</taxon>
        <taxon>Pseudomonadota</taxon>
        <taxon>Alphaproteobacteria</taxon>
        <taxon>Rhodobacterales</taxon>
        <taxon>Paracoccaceae</taxon>
        <taxon>Cereibacter</taxon>
    </lineage>
</organism>
<keyword evidence="1" id="KW-1133">Transmembrane helix</keyword>
<evidence type="ECO:0000313" key="2">
    <source>
        <dbReference type="EMBL" id="PZQ96633.1"/>
    </source>
</evidence>
<proteinExistence type="predicted"/>
<dbReference type="AlphaFoldDB" id="A0A2W5U0F3"/>